<dbReference type="InterPro" id="IPR011701">
    <property type="entry name" value="MFS"/>
</dbReference>
<dbReference type="CDD" id="cd07989">
    <property type="entry name" value="LPLAT_AGPAT-like"/>
    <property type="match status" value="1"/>
</dbReference>
<feature type="transmembrane region" description="Helical" evidence="7">
    <location>
        <begin position="380"/>
        <end position="406"/>
    </location>
</feature>
<evidence type="ECO:0000256" key="4">
    <source>
        <dbReference type="ARBA" id="ARBA00022692"/>
    </source>
</evidence>
<dbReference type="SUPFAM" id="SSF103473">
    <property type="entry name" value="MFS general substrate transporter"/>
    <property type="match status" value="1"/>
</dbReference>
<feature type="transmembrane region" description="Helical" evidence="7">
    <location>
        <begin position="296"/>
        <end position="318"/>
    </location>
</feature>
<dbReference type="SMART" id="SM00563">
    <property type="entry name" value="PlsC"/>
    <property type="match status" value="1"/>
</dbReference>
<feature type="transmembrane region" description="Helical" evidence="7">
    <location>
        <begin position="229"/>
        <end position="249"/>
    </location>
</feature>
<dbReference type="InterPro" id="IPR002123">
    <property type="entry name" value="Plipid/glycerol_acylTrfase"/>
</dbReference>
<keyword evidence="3" id="KW-1003">Cell membrane</keyword>
<comment type="subcellular location">
    <subcellularLocation>
        <location evidence="1">Cell membrane</location>
        <topology evidence="1">Multi-pass membrane protein</topology>
    </subcellularLocation>
</comment>
<feature type="transmembrane region" description="Helical" evidence="7">
    <location>
        <begin position="412"/>
        <end position="429"/>
    </location>
</feature>
<keyword evidence="10" id="KW-1185">Reference proteome</keyword>
<evidence type="ECO:0000259" key="8">
    <source>
        <dbReference type="SMART" id="SM00563"/>
    </source>
</evidence>
<dbReference type="PANTHER" id="PTHR43266">
    <property type="entry name" value="MACROLIDE-EFFLUX PROTEIN"/>
    <property type="match status" value="1"/>
</dbReference>
<feature type="transmembrane region" description="Helical" evidence="7">
    <location>
        <begin position="346"/>
        <end position="368"/>
    </location>
</feature>
<keyword evidence="2" id="KW-0813">Transport</keyword>
<dbReference type="Pfam" id="PF07690">
    <property type="entry name" value="MFS_1"/>
    <property type="match status" value="1"/>
</dbReference>
<dbReference type="PANTHER" id="PTHR43266:SF2">
    <property type="entry name" value="MAJOR FACILITATOR SUPERFAMILY (MFS) PROFILE DOMAIN-CONTAINING PROTEIN"/>
    <property type="match status" value="1"/>
</dbReference>
<sequence>MAHHSPLALMRSRQFLPFFLTQALGAFNDNVFKNALLLLLTFSAGSSLGMDINVVVNLAAGLFILPFFLVSPMAGQIADKYEKSAIIRWVKLGEVVIMSLAAVALILDAYLALLLLLLAMGTQSAFFGPVKYAIMPQHLNDRDLVGGNALVELGTFLAILAGTILAGVLSPLSAASTWIAITVVVLAVAGYIASRGIPEAAASNPGLNIDWNPFTQLANIWRQTRRNPAVFQSILAISWFWFLGASYLTQFPNFTKDVLSSGAGVVTLLLAVFSVGIAVGSLLCERLSRGRVELGIVPIGAFGLTVFGADLYFAALALQTTLAEAADPELLNTVASLWRSAGSGRLLADLGLIGLSGGLFIVPLYALIQQRSAPAQRAQVIAANNVLNALFMVVSAVFAIICLSIFALSIPAYFLILALINLGVSIYVFRQVPEFVFRFIIWLLGHTIYRVRTTGLDNLPEEGPALLVCNHVSYADAVIIGGAIHRPVRFVMDRTIAGLPGMRWFFRMAKTIPICSERADPAVFNAAFADIRACLEAGEVVCIFPEGRLTKDGEIAPFRKGVERIIADTPVPVVPMALQGLWGSVFSHAGGTALTKLPRRFWSRITLVLGPPEQPDRVTAEHLQTRVEDLRGSLK</sequence>
<dbReference type="InterPro" id="IPR036259">
    <property type="entry name" value="MFS_trans_sf"/>
</dbReference>
<dbReference type="Proteomes" id="UP001501337">
    <property type="component" value="Unassembled WGS sequence"/>
</dbReference>
<feature type="transmembrane region" description="Helical" evidence="7">
    <location>
        <begin position="52"/>
        <end position="74"/>
    </location>
</feature>
<organism evidence="9 10">
    <name type="scientific">Allohahella marinimesophila</name>
    <dbReference type="NCBI Taxonomy" id="1054972"/>
    <lineage>
        <taxon>Bacteria</taxon>
        <taxon>Pseudomonadati</taxon>
        <taxon>Pseudomonadota</taxon>
        <taxon>Gammaproteobacteria</taxon>
        <taxon>Oceanospirillales</taxon>
        <taxon>Hahellaceae</taxon>
        <taxon>Allohahella</taxon>
    </lineage>
</organism>
<evidence type="ECO:0000313" key="9">
    <source>
        <dbReference type="EMBL" id="GAA3948995.1"/>
    </source>
</evidence>
<dbReference type="CDD" id="cd06173">
    <property type="entry name" value="MFS_MefA_like"/>
    <property type="match status" value="1"/>
</dbReference>
<evidence type="ECO:0000256" key="7">
    <source>
        <dbReference type="SAM" id="Phobius"/>
    </source>
</evidence>
<feature type="transmembrane region" description="Helical" evidence="7">
    <location>
        <begin position="261"/>
        <end position="284"/>
    </location>
</feature>
<name>A0ABP7NK53_9GAMM</name>
<evidence type="ECO:0000256" key="1">
    <source>
        <dbReference type="ARBA" id="ARBA00004651"/>
    </source>
</evidence>
<comment type="caution">
    <text evidence="9">The sequence shown here is derived from an EMBL/GenBank/DDBJ whole genome shotgun (WGS) entry which is preliminary data.</text>
</comment>
<evidence type="ECO:0000256" key="6">
    <source>
        <dbReference type="ARBA" id="ARBA00023136"/>
    </source>
</evidence>
<accession>A0ABP7NK53</accession>
<keyword evidence="4 7" id="KW-0812">Transmembrane</keyword>
<dbReference type="SUPFAM" id="SSF69593">
    <property type="entry name" value="Glycerol-3-phosphate (1)-acyltransferase"/>
    <property type="match status" value="1"/>
</dbReference>
<feature type="transmembrane region" description="Helical" evidence="7">
    <location>
        <begin position="175"/>
        <end position="193"/>
    </location>
</feature>
<dbReference type="RefSeq" id="WP_344802986.1">
    <property type="nucleotide sequence ID" value="NZ_BAABBO010000001.1"/>
</dbReference>
<dbReference type="Gene3D" id="1.20.1250.20">
    <property type="entry name" value="MFS general substrate transporter like domains"/>
    <property type="match status" value="1"/>
</dbReference>
<evidence type="ECO:0000256" key="5">
    <source>
        <dbReference type="ARBA" id="ARBA00022989"/>
    </source>
</evidence>
<evidence type="ECO:0000256" key="3">
    <source>
        <dbReference type="ARBA" id="ARBA00022475"/>
    </source>
</evidence>
<dbReference type="EMBL" id="BAABBO010000001">
    <property type="protein sequence ID" value="GAA3948995.1"/>
    <property type="molecule type" value="Genomic_DNA"/>
</dbReference>
<evidence type="ECO:0000313" key="10">
    <source>
        <dbReference type="Proteomes" id="UP001501337"/>
    </source>
</evidence>
<protein>
    <submittedName>
        <fullName evidence="9">MFS transporter</fullName>
    </submittedName>
</protein>
<gene>
    <name evidence="9" type="ORF">GCM10022278_05250</name>
</gene>
<feature type="transmembrane region" description="Helical" evidence="7">
    <location>
        <begin position="86"/>
        <end position="107"/>
    </location>
</feature>
<reference evidence="10" key="1">
    <citation type="journal article" date="2019" name="Int. J. Syst. Evol. Microbiol.">
        <title>The Global Catalogue of Microorganisms (GCM) 10K type strain sequencing project: providing services to taxonomists for standard genome sequencing and annotation.</title>
        <authorList>
            <consortium name="The Broad Institute Genomics Platform"/>
            <consortium name="The Broad Institute Genome Sequencing Center for Infectious Disease"/>
            <person name="Wu L."/>
            <person name="Ma J."/>
        </authorList>
    </citation>
    <scope>NUCLEOTIDE SEQUENCE [LARGE SCALE GENOMIC DNA]</scope>
    <source>
        <strain evidence="10">JCM 17555</strain>
    </source>
</reference>
<proteinExistence type="predicted"/>
<feature type="transmembrane region" description="Helical" evidence="7">
    <location>
        <begin position="146"/>
        <end position="169"/>
    </location>
</feature>
<keyword evidence="5 7" id="KW-1133">Transmembrane helix</keyword>
<keyword evidence="6 7" id="KW-0472">Membrane</keyword>
<evidence type="ECO:0000256" key="2">
    <source>
        <dbReference type="ARBA" id="ARBA00022448"/>
    </source>
</evidence>
<feature type="domain" description="Phospholipid/glycerol acyltransferase" evidence="8">
    <location>
        <begin position="465"/>
        <end position="581"/>
    </location>
</feature>
<dbReference type="Pfam" id="PF01553">
    <property type="entry name" value="Acyltransferase"/>
    <property type="match status" value="1"/>
</dbReference>